<gene>
    <name evidence="6" type="ORF">D7V32_06940</name>
</gene>
<dbReference type="InterPro" id="IPR036271">
    <property type="entry name" value="Tet_transcr_reg_TetR-rel_C_sf"/>
</dbReference>
<dbReference type="PANTHER" id="PTHR47506">
    <property type="entry name" value="TRANSCRIPTIONAL REGULATORY PROTEIN"/>
    <property type="match status" value="1"/>
</dbReference>
<dbReference type="PANTHER" id="PTHR47506:SF7">
    <property type="entry name" value="TRANSCRIPTIONAL REGULATORY PROTEIN"/>
    <property type="match status" value="1"/>
</dbReference>
<evidence type="ECO:0000256" key="3">
    <source>
        <dbReference type="ARBA" id="ARBA00023163"/>
    </source>
</evidence>
<dbReference type="EMBL" id="RAXV01000012">
    <property type="protein sequence ID" value="RKG31892.1"/>
    <property type="molecule type" value="Genomic_DNA"/>
</dbReference>
<sequence length="189" mass="21217">MRYKPEYKPQKRLELLSITGQIAKKNGFAATGVDGFMQAAGVTSGTFYSHFSSKQDLLKALVEYELQQSFNMWQSNPHDNAKDWINFELERYLSSSHLEHPEQGCVLPALASEVARADDCIKQTYEKELLRGHALFTQHLGCENKAWAMICQLVGAISISRAIHEPALQKSILEANKMLLQSYLDPAAA</sequence>
<dbReference type="GO" id="GO:0003677">
    <property type="term" value="F:DNA binding"/>
    <property type="evidence" value="ECO:0007669"/>
    <property type="project" value="UniProtKB-UniRule"/>
</dbReference>
<dbReference type="OrthoDB" id="9798857at2"/>
<dbReference type="RefSeq" id="WP_120402162.1">
    <property type="nucleotide sequence ID" value="NZ_RAXV01000012.1"/>
</dbReference>
<proteinExistence type="predicted"/>
<evidence type="ECO:0000256" key="1">
    <source>
        <dbReference type="ARBA" id="ARBA00023015"/>
    </source>
</evidence>
<dbReference type="Pfam" id="PF00440">
    <property type="entry name" value="TetR_N"/>
    <property type="match status" value="1"/>
</dbReference>
<dbReference type="AlphaFoldDB" id="A0A3A8EA38"/>
<protein>
    <submittedName>
        <fullName evidence="6">TetR/AcrR family transcriptional regulator</fullName>
    </submittedName>
</protein>
<evidence type="ECO:0000256" key="2">
    <source>
        <dbReference type="ARBA" id="ARBA00023125"/>
    </source>
</evidence>
<dbReference type="PROSITE" id="PS50977">
    <property type="entry name" value="HTH_TETR_2"/>
    <property type="match status" value="1"/>
</dbReference>
<dbReference type="InterPro" id="IPR001647">
    <property type="entry name" value="HTH_TetR"/>
</dbReference>
<dbReference type="Gene3D" id="1.10.357.10">
    <property type="entry name" value="Tetracycline Repressor, domain 2"/>
    <property type="match status" value="1"/>
</dbReference>
<comment type="caution">
    <text evidence="6">The sequence shown here is derived from an EMBL/GenBank/DDBJ whole genome shotgun (WGS) entry which is preliminary data.</text>
</comment>
<dbReference type="SUPFAM" id="SSF46689">
    <property type="entry name" value="Homeodomain-like"/>
    <property type="match status" value="1"/>
</dbReference>
<dbReference type="Gene3D" id="1.10.10.60">
    <property type="entry name" value="Homeodomain-like"/>
    <property type="match status" value="1"/>
</dbReference>
<keyword evidence="7" id="KW-1185">Reference proteome</keyword>
<name>A0A3A8EA38_9GAMM</name>
<feature type="domain" description="HTH tetR-type" evidence="5">
    <location>
        <begin position="9"/>
        <end position="69"/>
    </location>
</feature>
<keyword evidence="2 4" id="KW-0238">DNA-binding</keyword>
<keyword evidence="3" id="KW-0804">Transcription</keyword>
<keyword evidence="1" id="KW-0805">Transcription regulation</keyword>
<dbReference type="PRINTS" id="PR00455">
    <property type="entry name" value="HTHTETR"/>
</dbReference>
<dbReference type="SUPFAM" id="SSF48498">
    <property type="entry name" value="Tetracyclin repressor-like, C-terminal domain"/>
    <property type="match status" value="1"/>
</dbReference>
<dbReference type="InterPro" id="IPR009057">
    <property type="entry name" value="Homeodomain-like_sf"/>
</dbReference>
<dbReference type="Proteomes" id="UP000282388">
    <property type="component" value="Unassembled WGS sequence"/>
</dbReference>
<reference evidence="6 7" key="1">
    <citation type="submission" date="2018-09" db="EMBL/GenBank/DDBJ databases">
        <title>The draft genome of Acinetobacter spp. strains.</title>
        <authorList>
            <person name="Qin J."/>
            <person name="Feng Y."/>
            <person name="Zong Z."/>
        </authorList>
    </citation>
    <scope>NUCLEOTIDE SEQUENCE [LARGE SCALE GENOMIC DNA]</scope>
    <source>
        <strain evidence="6 7">WCHAc060012</strain>
    </source>
</reference>
<evidence type="ECO:0000259" key="5">
    <source>
        <dbReference type="PROSITE" id="PS50977"/>
    </source>
</evidence>
<accession>A0A3A8EA38</accession>
<organism evidence="6 7">
    <name type="scientific">Acinetobacter tianfuensis</name>
    <dbReference type="NCBI Taxonomy" id="2419603"/>
    <lineage>
        <taxon>Bacteria</taxon>
        <taxon>Pseudomonadati</taxon>
        <taxon>Pseudomonadota</taxon>
        <taxon>Gammaproteobacteria</taxon>
        <taxon>Moraxellales</taxon>
        <taxon>Moraxellaceae</taxon>
        <taxon>Acinetobacter</taxon>
    </lineage>
</organism>
<evidence type="ECO:0000313" key="7">
    <source>
        <dbReference type="Proteomes" id="UP000282388"/>
    </source>
</evidence>
<evidence type="ECO:0000313" key="6">
    <source>
        <dbReference type="EMBL" id="RKG31892.1"/>
    </source>
</evidence>
<evidence type="ECO:0000256" key="4">
    <source>
        <dbReference type="PROSITE-ProRule" id="PRU00335"/>
    </source>
</evidence>
<feature type="DNA-binding region" description="H-T-H motif" evidence="4">
    <location>
        <begin position="32"/>
        <end position="51"/>
    </location>
</feature>